<dbReference type="InterPro" id="IPR007219">
    <property type="entry name" value="XnlR_reg_dom"/>
</dbReference>
<evidence type="ECO:0000313" key="4">
    <source>
        <dbReference type="Proteomes" id="UP000005426"/>
    </source>
</evidence>
<comment type="caution">
    <text evidence="3">The sequence shown here is derived from an EMBL/GenBank/DDBJ whole genome shotgun (WGS) entry which is preliminary data.</text>
</comment>
<dbReference type="HOGENOM" id="CLU_131873_0_0_1"/>
<dbReference type="STRING" id="452589.G9NEM2"/>
<feature type="domain" description="Xylanolytic transcriptional activator regulatory" evidence="2">
    <location>
        <begin position="18"/>
        <end position="169"/>
    </location>
</feature>
<keyword evidence="4" id="KW-1185">Reference proteome</keyword>
<dbReference type="InterPro" id="IPR050987">
    <property type="entry name" value="AtrR-like"/>
</dbReference>
<dbReference type="Pfam" id="PF04082">
    <property type="entry name" value="Fungal_trans"/>
    <property type="match status" value="1"/>
</dbReference>
<keyword evidence="1" id="KW-0539">Nucleus</keyword>
<dbReference type="EMBL" id="ABDG02000012">
    <property type="protein sequence ID" value="EHK50918.1"/>
    <property type="molecule type" value="Genomic_DNA"/>
</dbReference>
<accession>G9NEM2</accession>
<feature type="non-terminal residue" evidence="3">
    <location>
        <position position="1"/>
    </location>
</feature>
<evidence type="ECO:0000259" key="2">
    <source>
        <dbReference type="Pfam" id="PF04082"/>
    </source>
</evidence>
<dbReference type="CDD" id="cd12148">
    <property type="entry name" value="fungal_TF_MHR"/>
    <property type="match status" value="1"/>
</dbReference>
<sequence length="174" mass="19408">EVRSFLGTPDEMRRISNAYFGSIHYRLPIISEPRFNKNFPTLFTPSGIDFTTLCLCMKLVHTSPSQQVVGETEAVSPHYLLAKSSIGLLEATGLVTLDAIQSRLLLVLHEVGHGIYPAASVSIGSCARLARHAGLSKDFWHAQKAAITTADAEERRRTWWAIHNLDRYVFFPTP</sequence>
<dbReference type="OrthoDB" id="3862662at2759"/>
<dbReference type="Proteomes" id="UP000005426">
    <property type="component" value="Unassembled WGS sequence"/>
</dbReference>
<dbReference type="OMA" id="NCARYAV"/>
<proteinExistence type="predicted"/>
<name>G9NEM2_HYPAI</name>
<dbReference type="GO" id="GO:0006351">
    <property type="term" value="P:DNA-templated transcription"/>
    <property type="evidence" value="ECO:0007669"/>
    <property type="project" value="InterPro"/>
</dbReference>
<organism evidence="3 4">
    <name type="scientific">Hypocrea atroviridis (strain ATCC 20476 / IMI 206040)</name>
    <name type="common">Trichoderma atroviride</name>
    <dbReference type="NCBI Taxonomy" id="452589"/>
    <lineage>
        <taxon>Eukaryota</taxon>
        <taxon>Fungi</taxon>
        <taxon>Dikarya</taxon>
        <taxon>Ascomycota</taxon>
        <taxon>Pezizomycotina</taxon>
        <taxon>Sordariomycetes</taxon>
        <taxon>Hypocreomycetidae</taxon>
        <taxon>Hypocreales</taxon>
        <taxon>Hypocreaceae</taxon>
        <taxon>Trichoderma</taxon>
    </lineage>
</organism>
<dbReference type="PANTHER" id="PTHR46910:SF11">
    <property type="entry name" value="ZN(2)-C6 FUNGAL-TYPE DOMAIN-CONTAINING PROTEIN"/>
    <property type="match status" value="1"/>
</dbReference>
<reference evidence="3 4" key="1">
    <citation type="journal article" date="2011" name="Genome Biol.">
        <title>Comparative genome sequence analysis underscores mycoparasitism as the ancestral life style of Trichoderma.</title>
        <authorList>
            <person name="Kubicek C.P."/>
            <person name="Herrera-Estrella A."/>
            <person name="Seidl-Seiboth V."/>
            <person name="Martinez D.A."/>
            <person name="Druzhinina I.S."/>
            <person name="Thon M."/>
            <person name="Zeilinger S."/>
            <person name="Casas-Flores S."/>
            <person name="Horwitz B.A."/>
            <person name="Mukherjee P.K."/>
            <person name="Mukherjee M."/>
            <person name="Kredics L."/>
            <person name="Alcaraz L.D."/>
            <person name="Aerts A."/>
            <person name="Antal Z."/>
            <person name="Atanasova L."/>
            <person name="Cervantes-Badillo M.G."/>
            <person name="Challacombe J."/>
            <person name="Chertkov O."/>
            <person name="McCluskey K."/>
            <person name="Coulpier F."/>
            <person name="Deshpande N."/>
            <person name="von Doehren H."/>
            <person name="Ebbole D.J."/>
            <person name="Esquivel-Naranjo E.U."/>
            <person name="Fekete E."/>
            <person name="Flipphi M."/>
            <person name="Glaser F."/>
            <person name="Gomez-Rodriguez E.Y."/>
            <person name="Gruber S."/>
            <person name="Han C."/>
            <person name="Henrissat B."/>
            <person name="Hermosa R."/>
            <person name="Hernandez-Onate M."/>
            <person name="Karaffa L."/>
            <person name="Kosti I."/>
            <person name="Le Crom S."/>
            <person name="Lindquist E."/>
            <person name="Lucas S."/>
            <person name="Luebeck M."/>
            <person name="Luebeck P.S."/>
            <person name="Margeot A."/>
            <person name="Metz B."/>
            <person name="Misra M."/>
            <person name="Nevalainen H."/>
            <person name="Omann M."/>
            <person name="Packer N."/>
            <person name="Perrone G."/>
            <person name="Uresti-Rivera E.E."/>
            <person name="Salamov A."/>
            <person name="Schmoll M."/>
            <person name="Seiboth B."/>
            <person name="Shapiro H."/>
            <person name="Sukno S."/>
            <person name="Tamayo-Ramos J.A."/>
            <person name="Tisch D."/>
            <person name="Wiest A."/>
            <person name="Wilkinson H.H."/>
            <person name="Zhang M."/>
            <person name="Coutinho P.M."/>
            <person name="Kenerley C.M."/>
            <person name="Monte E."/>
            <person name="Baker S.E."/>
            <person name="Grigoriev I.V."/>
        </authorList>
    </citation>
    <scope>NUCLEOTIDE SEQUENCE [LARGE SCALE GENOMIC DNA]</scope>
    <source>
        <strain evidence="4">ATCC 20476 / IMI 206040</strain>
    </source>
</reference>
<feature type="non-terminal residue" evidence="3">
    <location>
        <position position="174"/>
    </location>
</feature>
<protein>
    <recommendedName>
        <fullName evidence="2">Xylanolytic transcriptional activator regulatory domain-containing protein</fullName>
    </recommendedName>
</protein>
<dbReference type="AlphaFoldDB" id="G9NEM2"/>
<dbReference type="GO" id="GO:0003700">
    <property type="term" value="F:DNA-binding transcription factor activity"/>
    <property type="evidence" value="ECO:0007669"/>
    <property type="project" value="InterPro"/>
</dbReference>
<evidence type="ECO:0000256" key="1">
    <source>
        <dbReference type="ARBA" id="ARBA00023242"/>
    </source>
</evidence>
<dbReference type="PANTHER" id="PTHR46910">
    <property type="entry name" value="TRANSCRIPTION FACTOR PDR1"/>
    <property type="match status" value="1"/>
</dbReference>
<dbReference type="GO" id="GO:0003677">
    <property type="term" value="F:DNA binding"/>
    <property type="evidence" value="ECO:0007669"/>
    <property type="project" value="InterPro"/>
</dbReference>
<dbReference type="GO" id="GO:0008270">
    <property type="term" value="F:zinc ion binding"/>
    <property type="evidence" value="ECO:0007669"/>
    <property type="project" value="InterPro"/>
</dbReference>
<gene>
    <name evidence="3" type="ORF">TRIATDRAFT_3613</name>
</gene>
<evidence type="ECO:0000313" key="3">
    <source>
        <dbReference type="EMBL" id="EHK50918.1"/>
    </source>
</evidence>